<dbReference type="RefSeq" id="WP_035252492.1">
    <property type="nucleotide sequence ID" value="NZ_AQQY01000010.1"/>
</dbReference>
<reference evidence="3 4" key="1">
    <citation type="submission" date="2013-04" db="EMBL/GenBank/DDBJ databases">
        <title>Shimia sp. 22II-S11-Z10 Genome Sequencing.</title>
        <authorList>
            <person name="Lai Q."/>
            <person name="Li G."/>
            <person name="Shao Z."/>
        </authorList>
    </citation>
    <scope>NUCLEOTIDE SEQUENCE [LARGE SCALE GENOMIC DNA]</scope>
    <source>
        <strain evidence="4">22II-S11-Z10</strain>
    </source>
</reference>
<proteinExistence type="inferred from homology"/>
<dbReference type="PANTHER" id="PTHR46268:SF15">
    <property type="entry name" value="UNIVERSAL STRESS PROTEIN HP_0031"/>
    <property type="match status" value="1"/>
</dbReference>
<dbReference type="InterPro" id="IPR006016">
    <property type="entry name" value="UspA"/>
</dbReference>
<dbReference type="AlphaFoldDB" id="A0A058ZJ40"/>
<dbReference type="STRING" id="1461693.ATO10_13554"/>
<protein>
    <submittedName>
        <fullName evidence="3">UspA domain-containing protein</fullName>
    </submittedName>
</protein>
<organism evidence="3 4">
    <name type="scientific">Actibacterium atlanticum</name>
    <dbReference type="NCBI Taxonomy" id="1461693"/>
    <lineage>
        <taxon>Bacteria</taxon>
        <taxon>Pseudomonadati</taxon>
        <taxon>Pseudomonadota</taxon>
        <taxon>Alphaproteobacteria</taxon>
        <taxon>Rhodobacterales</taxon>
        <taxon>Roseobacteraceae</taxon>
        <taxon>Actibacterium</taxon>
    </lineage>
</organism>
<evidence type="ECO:0000256" key="1">
    <source>
        <dbReference type="ARBA" id="ARBA00008791"/>
    </source>
</evidence>
<comment type="caution">
    <text evidence="3">The sequence shown here is derived from an EMBL/GenBank/DDBJ whole genome shotgun (WGS) entry which is preliminary data.</text>
</comment>
<gene>
    <name evidence="3" type="ORF">ATO10_13554</name>
</gene>
<evidence type="ECO:0000259" key="2">
    <source>
        <dbReference type="Pfam" id="PF00582"/>
    </source>
</evidence>
<evidence type="ECO:0000313" key="3">
    <source>
        <dbReference type="EMBL" id="KCV81210.1"/>
    </source>
</evidence>
<name>A0A058ZJ40_9RHOB</name>
<feature type="domain" description="UspA" evidence="2">
    <location>
        <begin position="156"/>
        <end position="278"/>
    </location>
</feature>
<dbReference type="PATRIC" id="fig|1461693.3.peg.2746"/>
<dbReference type="Pfam" id="PF00582">
    <property type="entry name" value="Usp"/>
    <property type="match status" value="1"/>
</dbReference>
<sequence>MAFKTLLTIVNNPDLQKSALEQAIAMAIREDAHLDILCLGLDRTQTGYYYAGVNATVMQETLKRAQEDAEAAEAAVKARMAPETVRWSSEACMAQVAGLSQVVARRAMFSDMVILPKPYGDNRGIEDEAAIEAALFNGKTPVLVMPEKAKIEGIGKRIVIGWNQSAEALAALRAALPLLQQAEMVNIAVVDPPQHGPDRSDPGGLVSQWLGRHGVRTEISVLAKTMPRISDVLARHVNDMAADSLIMGAYGHSRLREAILGGATRNMMENCPVPVLMAH</sequence>
<keyword evidence="4" id="KW-1185">Reference proteome</keyword>
<dbReference type="Proteomes" id="UP000024836">
    <property type="component" value="Unassembled WGS sequence"/>
</dbReference>
<comment type="similarity">
    <text evidence="1">Belongs to the universal stress protein A family.</text>
</comment>
<accession>A0A058ZJ40</accession>
<dbReference type="CDD" id="cd00293">
    <property type="entry name" value="USP-like"/>
    <property type="match status" value="1"/>
</dbReference>
<dbReference type="OrthoDB" id="9804721at2"/>
<evidence type="ECO:0000313" key="4">
    <source>
        <dbReference type="Proteomes" id="UP000024836"/>
    </source>
</evidence>
<dbReference type="PANTHER" id="PTHR46268">
    <property type="entry name" value="STRESS RESPONSE PROTEIN NHAX"/>
    <property type="match status" value="1"/>
</dbReference>
<dbReference type="PRINTS" id="PR01438">
    <property type="entry name" value="UNVRSLSTRESS"/>
</dbReference>
<dbReference type="eggNOG" id="COG0589">
    <property type="taxonomic scope" value="Bacteria"/>
</dbReference>
<dbReference type="Gene3D" id="3.40.50.12370">
    <property type="match status" value="1"/>
</dbReference>
<dbReference type="SUPFAM" id="SSF52402">
    <property type="entry name" value="Adenine nucleotide alpha hydrolases-like"/>
    <property type="match status" value="2"/>
</dbReference>
<dbReference type="EMBL" id="AQQY01000010">
    <property type="protein sequence ID" value="KCV81210.1"/>
    <property type="molecule type" value="Genomic_DNA"/>
</dbReference>
<dbReference type="InterPro" id="IPR006015">
    <property type="entry name" value="Universal_stress_UspA"/>
</dbReference>